<dbReference type="GO" id="GO:0046964">
    <property type="term" value="F:3'-phosphoadenosine 5'-phosphosulfate transmembrane transporter activity"/>
    <property type="evidence" value="ECO:0007669"/>
    <property type="project" value="TreeGrafter"/>
</dbReference>
<evidence type="ECO:0000256" key="2">
    <source>
        <dbReference type="ARBA" id="ARBA00022448"/>
    </source>
</evidence>
<dbReference type="eggNOG" id="KOG1581">
    <property type="taxonomic scope" value="Eukaryota"/>
</dbReference>
<feature type="transmembrane region" description="Helical" evidence="6">
    <location>
        <begin position="589"/>
        <end position="605"/>
    </location>
</feature>
<dbReference type="KEGG" id="aaf:AURANDRAFT_70625"/>
<dbReference type="Gene3D" id="2.120.10.30">
    <property type="entry name" value="TolB, C-terminal domain"/>
    <property type="match status" value="1"/>
</dbReference>
<dbReference type="GO" id="GO:0005789">
    <property type="term" value="C:endoplasmic reticulum membrane"/>
    <property type="evidence" value="ECO:0007669"/>
    <property type="project" value="TreeGrafter"/>
</dbReference>
<feature type="transmembrane region" description="Helical" evidence="6">
    <location>
        <begin position="466"/>
        <end position="488"/>
    </location>
</feature>
<reference evidence="8 9" key="1">
    <citation type="journal article" date="2011" name="Proc. Natl. Acad. Sci. U.S.A.">
        <title>Niche of harmful alga Aureococcus anophagefferens revealed through ecogenomics.</title>
        <authorList>
            <person name="Gobler C.J."/>
            <person name="Berry D.L."/>
            <person name="Dyhrman S.T."/>
            <person name="Wilhelm S.W."/>
            <person name="Salamov A."/>
            <person name="Lobanov A.V."/>
            <person name="Zhang Y."/>
            <person name="Collier J.L."/>
            <person name="Wurch L.L."/>
            <person name="Kustka A.B."/>
            <person name="Dill B.D."/>
            <person name="Shah M."/>
            <person name="VerBerkmoes N.C."/>
            <person name="Kuo A."/>
            <person name="Terry A."/>
            <person name="Pangilinan J."/>
            <person name="Lindquist E.A."/>
            <person name="Lucas S."/>
            <person name="Paulsen I.T."/>
            <person name="Hattenrath-Lehmann T.K."/>
            <person name="Talmage S.C."/>
            <person name="Walker E.A."/>
            <person name="Koch F."/>
            <person name="Burson A.M."/>
            <person name="Marcoval M.A."/>
            <person name="Tang Y.Z."/>
            <person name="Lecleir G.R."/>
            <person name="Coyne K.J."/>
            <person name="Berg G.M."/>
            <person name="Bertrand E.M."/>
            <person name="Saito M.A."/>
            <person name="Gladyshev V.N."/>
            <person name="Grigoriev I.V."/>
        </authorList>
    </citation>
    <scope>NUCLEOTIDE SEQUENCE [LARGE SCALE GENOMIC DNA]</scope>
    <source>
        <strain evidence="9">CCMP 1984</strain>
    </source>
</reference>
<protein>
    <submittedName>
        <fullName evidence="8">Uncharacterized protein</fullName>
    </submittedName>
</protein>
<dbReference type="InterPro" id="IPR011042">
    <property type="entry name" value="6-blade_b-propeller_TolB-like"/>
</dbReference>
<proteinExistence type="predicted"/>
<accession>F0XWW3</accession>
<feature type="transmembrane region" description="Helical" evidence="6">
    <location>
        <begin position="665"/>
        <end position="684"/>
    </location>
</feature>
<dbReference type="PANTHER" id="PTHR10778:SF13">
    <property type="entry name" value="ADENOSINE 3'-PHOSPHO 5'-PHOSPHOSULFATE TRANSPORTER 1"/>
    <property type="match status" value="1"/>
</dbReference>
<keyword evidence="9" id="KW-1185">Reference proteome</keyword>
<keyword evidence="5 6" id="KW-0472">Membrane</keyword>
<sequence length="691" mass="73552">MSHAPALRALAAVAALLAAFVRARLAALEFAAEAAPPVRRLAPPRRARLSNASLAETLPLGGVDSLAPSASALFAGLSDGRVVRVVRDGDRGVVVDVVARCGAVDREQSPAEAARDCGTPGSQRRCGRPLGLFLAPRSAVFKAGGPTDDDADDDDVLLIADAYKGLLAVARPHGRAPSLSRLGAATYLNDATPCGRVFATETSTVHGRRVDAYEDFGRARRGRLLELRGGALVAAAEGLRAPTGLAVAHGNASLLVVCGDEILRYDLATGRADATGAVDTFAAGLPGFGARLRPRPVPRLATPGGEPRTCYWLAIPAPHVGWHAAYALAAYPRVRSLLVSLAPYAVLERLASPARHGFVLVLFADGAPLDSYEDPTGLVVSRVSDAAAFGGDVYFASPSSVVLTRVPAAKADKALLEKPGSFAEEPESFRAKGLKLAACFVGLQGSYVTWGFIQEKVMTQRYDTGMFPSTVFLVCANRALALVVAGALMTYKSRVLRQPAPRAPFYQFSPCSISNIVSSWAQYECLKYVSFPTQTLFKSSKVIPVMLVGKFFHKKNYPWIEYVEAVGITLGVALFMLTEKAKKGGGDGAGDSVLGVLILSVYVFCDSFTSQWQDRVYKTYHVDQYAMMFGVNFFSLAFTACNLLATGEMGESLAFLATNEAALVNVLTLSFTSATGQLFIFYTIKNPERGD</sequence>
<keyword evidence="3 6" id="KW-0812">Transmembrane</keyword>
<dbReference type="Pfam" id="PF08449">
    <property type="entry name" value="UAA"/>
    <property type="match status" value="1"/>
</dbReference>
<dbReference type="InParanoid" id="F0XWW3"/>
<dbReference type="SUPFAM" id="SSF63829">
    <property type="entry name" value="Calcium-dependent phosphotriesterase"/>
    <property type="match status" value="1"/>
</dbReference>
<dbReference type="GO" id="GO:0000139">
    <property type="term" value="C:Golgi membrane"/>
    <property type="evidence" value="ECO:0007669"/>
    <property type="project" value="TreeGrafter"/>
</dbReference>
<dbReference type="AlphaFoldDB" id="F0XWW3"/>
<gene>
    <name evidence="8" type="ORF">AURANDRAFT_70625</name>
</gene>
<dbReference type="InterPro" id="IPR013657">
    <property type="entry name" value="SCL35B1-4/HUT1"/>
</dbReference>
<evidence type="ECO:0000256" key="6">
    <source>
        <dbReference type="SAM" id="Phobius"/>
    </source>
</evidence>
<evidence type="ECO:0000313" key="9">
    <source>
        <dbReference type="Proteomes" id="UP000002729"/>
    </source>
</evidence>
<name>F0XWW3_AURAN</name>
<organism evidence="9">
    <name type="scientific">Aureococcus anophagefferens</name>
    <name type="common">Harmful bloom alga</name>
    <dbReference type="NCBI Taxonomy" id="44056"/>
    <lineage>
        <taxon>Eukaryota</taxon>
        <taxon>Sar</taxon>
        <taxon>Stramenopiles</taxon>
        <taxon>Ochrophyta</taxon>
        <taxon>Pelagophyceae</taxon>
        <taxon>Pelagomonadales</taxon>
        <taxon>Pelagomonadaceae</taxon>
        <taxon>Aureococcus</taxon>
    </lineage>
</organism>
<keyword evidence="7" id="KW-0732">Signal</keyword>
<evidence type="ECO:0000313" key="8">
    <source>
        <dbReference type="EMBL" id="EGB12849.1"/>
    </source>
</evidence>
<dbReference type="EMBL" id="GL833120">
    <property type="protein sequence ID" value="EGB12849.1"/>
    <property type="molecule type" value="Genomic_DNA"/>
</dbReference>
<dbReference type="Proteomes" id="UP000002729">
    <property type="component" value="Unassembled WGS sequence"/>
</dbReference>
<evidence type="ECO:0000256" key="5">
    <source>
        <dbReference type="ARBA" id="ARBA00023136"/>
    </source>
</evidence>
<feature type="transmembrane region" description="Helical" evidence="6">
    <location>
        <begin position="559"/>
        <end position="577"/>
    </location>
</feature>
<evidence type="ECO:0000256" key="7">
    <source>
        <dbReference type="SAM" id="SignalP"/>
    </source>
</evidence>
<dbReference type="eggNOG" id="KOG1520">
    <property type="taxonomic scope" value="Eukaryota"/>
</dbReference>
<feature type="chain" id="PRO_5003262493" evidence="7">
    <location>
        <begin position="24"/>
        <end position="691"/>
    </location>
</feature>
<dbReference type="RefSeq" id="XP_009032480.1">
    <property type="nucleotide sequence ID" value="XM_009034232.1"/>
</dbReference>
<comment type="subcellular location">
    <subcellularLocation>
        <location evidence="1">Membrane</location>
        <topology evidence="1">Multi-pass membrane protein</topology>
    </subcellularLocation>
</comment>
<dbReference type="GeneID" id="20227843"/>
<keyword evidence="2" id="KW-0813">Transport</keyword>
<feature type="signal peptide" evidence="7">
    <location>
        <begin position="1"/>
        <end position="23"/>
    </location>
</feature>
<evidence type="ECO:0000256" key="1">
    <source>
        <dbReference type="ARBA" id="ARBA00004141"/>
    </source>
</evidence>
<dbReference type="OrthoDB" id="1601at2759"/>
<dbReference type="PANTHER" id="PTHR10778">
    <property type="entry name" value="SOLUTE CARRIER FAMILY 35 MEMBER B"/>
    <property type="match status" value="1"/>
</dbReference>
<feature type="transmembrane region" description="Helical" evidence="6">
    <location>
        <begin position="625"/>
        <end position="645"/>
    </location>
</feature>
<keyword evidence="4 6" id="KW-1133">Transmembrane helix</keyword>
<evidence type="ECO:0000256" key="3">
    <source>
        <dbReference type="ARBA" id="ARBA00022692"/>
    </source>
</evidence>
<evidence type="ECO:0000256" key="4">
    <source>
        <dbReference type="ARBA" id="ARBA00022989"/>
    </source>
</evidence>